<name>X6P6P3_RETFI</name>
<reference evidence="1 2" key="1">
    <citation type="journal article" date="2013" name="Curr. Biol.">
        <title>The Genome of the Foraminiferan Reticulomyxa filosa.</title>
        <authorList>
            <person name="Glockner G."/>
            <person name="Hulsmann N."/>
            <person name="Schleicher M."/>
            <person name="Noegel A.A."/>
            <person name="Eichinger L."/>
            <person name="Gallinger C."/>
            <person name="Pawlowski J."/>
            <person name="Sierra R."/>
            <person name="Euteneuer U."/>
            <person name="Pillet L."/>
            <person name="Moustafa A."/>
            <person name="Platzer M."/>
            <person name="Groth M."/>
            <person name="Szafranski K."/>
            <person name="Schliwa M."/>
        </authorList>
    </citation>
    <scope>NUCLEOTIDE SEQUENCE [LARGE SCALE GENOMIC DNA]</scope>
</reference>
<keyword evidence="2" id="KW-1185">Reference proteome</keyword>
<gene>
    <name evidence="1" type="ORF">RFI_03250</name>
</gene>
<sequence>MTIEGSTNKGWRLSKLNNQKMLNNRKQAEEVLDLVDIYKKTGKHLHINLNDVMNEMNSYIKQYVLEKRLKQYEDLKMESISWDAIEVYTDDINKKLSVDSQISVSLYSFLQIRAITEETLYQLPILEQILKANNELKQRGSVNEGCLRESTANGLEKLKAFIQNPTFIELRPEFHDYKQLVATYAKLKQYKINIEQFHTNYTKLLLIASDVSELQNDNLYPEKAFKFLYEVAAILGISRKYFPNEGLKADETASQTKYDLLFRWMDALFPSKTNNNQQAFGQNMEAGTSKDILGDFQNIDSKIVRDKINEKFQMAAKALVDIGKATCFAKVLQIHKDASNCMIERPAAAVDDGEYKNKCISIYKTVDIAMENCMNIFPMETIHDDLIQELIDNVSSIQVEILHDDTSSFNFHSHTYYQRFDLLVERDETEDASKFKNPTDILKEACYSGSNAIEIADE</sequence>
<proteinExistence type="predicted"/>
<accession>X6P6P3</accession>
<dbReference type="AlphaFoldDB" id="X6P6P3"/>
<protein>
    <submittedName>
        <fullName evidence="1">Uncharacterized protein</fullName>
    </submittedName>
</protein>
<evidence type="ECO:0000313" key="1">
    <source>
        <dbReference type="EMBL" id="ETO33846.1"/>
    </source>
</evidence>
<comment type="caution">
    <text evidence="1">The sequence shown here is derived from an EMBL/GenBank/DDBJ whole genome shotgun (WGS) entry which is preliminary data.</text>
</comment>
<organism evidence="1 2">
    <name type="scientific">Reticulomyxa filosa</name>
    <dbReference type="NCBI Taxonomy" id="46433"/>
    <lineage>
        <taxon>Eukaryota</taxon>
        <taxon>Sar</taxon>
        <taxon>Rhizaria</taxon>
        <taxon>Retaria</taxon>
        <taxon>Foraminifera</taxon>
        <taxon>Monothalamids</taxon>
        <taxon>Reticulomyxidae</taxon>
        <taxon>Reticulomyxa</taxon>
    </lineage>
</organism>
<dbReference type="Proteomes" id="UP000023152">
    <property type="component" value="Unassembled WGS sequence"/>
</dbReference>
<dbReference type="EMBL" id="ASPP01003092">
    <property type="protein sequence ID" value="ETO33846.1"/>
    <property type="molecule type" value="Genomic_DNA"/>
</dbReference>
<evidence type="ECO:0000313" key="2">
    <source>
        <dbReference type="Proteomes" id="UP000023152"/>
    </source>
</evidence>